<dbReference type="Pfam" id="PF00391">
    <property type="entry name" value="PEP-utilizers"/>
    <property type="match status" value="1"/>
</dbReference>
<dbReference type="InterPro" id="IPR036618">
    <property type="entry name" value="PtsI_HPr-bd_sf"/>
</dbReference>
<dbReference type="GO" id="GO:0009401">
    <property type="term" value="P:phosphoenolpyruvate-dependent sugar phosphotransferase system"/>
    <property type="evidence" value="ECO:0007669"/>
    <property type="project" value="UniProtKB-KW"/>
</dbReference>
<keyword evidence="9 17" id="KW-0963">Cytoplasm</keyword>
<feature type="active site" description="Tele-phosphohistidine intermediate" evidence="18">
    <location>
        <position position="190"/>
    </location>
</feature>
<proteinExistence type="inferred from homology"/>
<feature type="binding site" evidence="20">
    <location>
        <position position="432"/>
    </location>
    <ligand>
        <name>Mg(2+)</name>
        <dbReference type="ChEBI" id="CHEBI:18420"/>
    </ligand>
</feature>
<dbReference type="EC" id="2.7.3.9" evidence="6 17"/>
<comment type="cofactor">
    <cofactor evidence="2 17 20">
        <name>Mg(2+)</name>
        <dbReference type="ChEBI" id="CHEBI:18420"/>
    </cofactor>
</comment>
<organism evidence="25 26">
    <name type="scientific">Melghirimyces algeriensis</name>
    <dbReference type="NCBI Taxonomy" id="910412"/>
    <lineage>
        <taxon>Bacteria</taxon>
        <taxon>Bacillati</taxon>
        <taxon>Bacillota</taxon>
        <taxon>Bacilli</taxon>
        <taxon>Bacillales</taxon>
        <taxon>Thermoactinomycetaceae</taxon>
        <taxon>Melghirimyces</taxon>
    </lineage>
</organism>
<keyword evidence="11 17" id="KW-0808">Transferase</keyword>
<dbReference type="InterPro" id="IPR006318">
    <property type="entry name" value="PTS_EI-like"/>
</dbReference>
<reference evidence="25 26" key="1">
    <citation type="submission" date="2017-05" db="EMBL/GenBank/DDBJ databases">
        <authorList>
            <person name="Varghese N."/>
            <person name="Submissions S."/>
        </authorList>
    </citation>
    <scope>NUCLEOTIDE SEQUENCE [LARGE SCALE GENOMIC DNA]</scope>
    <source>
        <strain evidence="25 26">DSM 45474</strain>
    </source>
</reference>
<evidence type="ECO:0000256" key="12">
    <source>
        <dbReference type="ARBA" id="ARBA00022683"/>
    </source>
</evidence>
<dbReference type="SUPFAM" id="SSF51621">
    <property type="entry name" value="Phosphoenolpyruvate/pyruvate domain"/>
    <property type="match status" value="1"/>
</dbReference>
<evidence type="ECO:0000256" key="1">
    <source>
        <dbReference type="ARBA" id="ARBA00000683"/>
    </source>
</evidence>
<evidence type="ECO:0000313" key="26">
    <source>
        <dbReference type="Proteomes" id="UP000315636"/>
    </source>
</evidence>
<feature type="binding site" evidence="19">
    <location>
        <position position="466"/>
    </location>
    <ligand>
        <name>phosphoenolpyruvate</name>
        <dbReference type="ChEBI" id="CHEBI:58702"/>
    </ligand>
</feature>
<evidence type="ECO:0000256" key="11">
    <source>
        <dbReference type="ARBA" id="ARBA00022679"/>
    </source>
</evidence>
<evidence type="ECO:0000256" key="19">
    <source>
        <dbReference type="PIRSR" id="PIRSR000732-2"/>
    </source>
</evidence>
<evidence type="ECO:0000256" key="2">
    <source>
        <dbReference type="ARBA" id="ARBA00001946"/>
    </source>
</evidence>
<sequence>MSAKHLNGIGASPGLAIGKAVHWRKEQPQTEIYTVEDTDQEISRLETVIRSAKEQIAHLREVTKERMGDKEAAIFDAHLSFLEDPAYIDEMKNRIRDQKKNAEAICREVTDEMSNMLASLPDEYMKARADDIRDVGHRIHLLLAGIAPFDPSLLSPGSIVVAEELTPSDTAQFPPGIAAMVTARGSKTAHAAIMARTLGIPAVLGLGEELDKIQDNDILIVNGDEEYIIVNPDPDTEQKAQGEMERQRELQEAALKKADTDAVTSDGKRIQVFANIGRPADVDSALQNGAEGVGLFRTEFLYLENSQWPTEEEQYESYRTVLEAFGDRPVVIRTLDIGGDKNLPYAKLPEEENPFLGHRAIRFCLANPEIFKTQLRALLRAGVHGNLWIMFPMVETVSEIRQAKNLLKEARKELEDEGTQTAENIKVGIMVEVPAAAIIADLLAKEVDFMSIGTNDLTQYTLAADRGNELVAPLYDAIHPAVLRLVRQTCEAAHQEGIIAGMCGELAGDPKMTEVLVGLGLDELSMSAGTIPNVKENIRLIETDKAKRLSDQALTRNSSEEIRSLVEKNR</sequence>
<keyword evidence="12 17" id="KW-0598">Phosphotransferase system</keyword>
<keyword evidence="10 17" id="KW-0762">Sugar transport</keyword>
<feature type="coiled-coil region" evidence="21">
    <location>
        <begin position="35"/>
        <end position="62"/>
    </location>
</feature>
<keyword evidence="21" id="KW-0175">Coiled coil</keyword>
<dbReference type="InterPro" id="IPR023151">
    <property type="entry name" value="PEP_util_CS"/>
</dbReference>
<dbReference type="GO" id="GO:0008965">
    <property type="term" value="F:phosphoenolpyruvate-protein phosphotransferase activity"/>
    <property type="evidence" value="ECO:0007669"/>
    <property type="project" value="UniProtKB-EC"/>
</dbReference>
<dbReference type="PANTHER" id="PTHR46244:SF3">
    <property type="entry name" value="PHOSPHOENOLPYRUVATE-PROTEIN PHOSPHOTRANSFERASE"/>
    <property type="match status" value="1"/>
</dbReference>
<feature type="binding site" evidence="20">
    <location>
        <position position="456"/>
    </location>
    <ligand>
        <name>Mg(2+)</name>
        <dbReference type="ChEBI" id="CHEBI:18420"/>
    </ligand>
</feature>
<feature type="coiled-coil region" evidence="21">
    <location>
        <begin position="393"/>
        <end position="420"/>
    </location>
</feature>
<feature type="domain" description="PEP-utilising enzyme C-terminal" evidence="23">
    <location>
        <begin position="256"/>
        <end position="541"/>
    </location>
</feature>
<evidence type="ECO:0000256" key="6">
    <source>
        <dbReference type="ARBA" id="ARBA00012232"/>
    </source>
</evidence>
<evidence type="ECO:0000256" key="13">
    <source>
        <dbReference type="ARBA" id="ARBA00022723"/>
    </source>
</evidence>
<dbReference type="InterPro" id="IPR008731">
    <property type="entry name" value="PTS_EIN"/>
</dbReference>
<dbReference type="PRINTS" id="PR01736">
    <property type="entry name" value="PHPHTRNFRASE"/>
</dbReference>
<dbReference type="InterPro" id="IPR015813">
    <property type="entry name" value="Pyrv/PenolPyrv_kinase-like_dom"/>
</dbReference>
<feature type="domain" description="PEP-utilising enzyme mobile" evidence="22">
    <location>
        <begin position="155"/>
        <end position="225"/>
    </location>
</feature>
<feature type="domain" description="Phosphotransferase system enzyme I N-terminal" evidence="24">
    <location>
        <begin position="7"/>
        <end position="128"/>
    </location>
</feature>
<dbReference type="PANTHER" id="PTHR46244">
    <property type="entry name" value="PHOSPHOENOLPYRUVATE-PROTEIN PHOSPHOTRANSFERASE"/>
    <property type="match status" value="1"/>
</dbReference>
<evidence type="ECO:0000256" key="15">
    <source>
        <dbReference type="ARBA" id="ARBA00022842"/>
    </source>
</evidence>
<dbReference type="InterPro" id="IPR008279">
    <property type="entry name" value="PEP-util_enz_mobile_dom"/>
</dbReference>
<evidence type="ECO:0000256" key="16">
    <source>
        <dbReference type="ARBA" id="ARBA00033235"/>
    </source>
</evidence>
<dbReference type="PROSITE" id="PS00742">
    <property type="entry name" value="PEP_ENZYMES_2"/>
    <property type="match status" value="1"/>
</dbReference>
<comment type="catalytic activity">
    <reaction evidence="1 17">
        <text>L-histidyl-[protein] + phosphoenolpyruvate = N(pros)-phospho-L-histidyl-[protein] + pyruvate</text>
        <dbReference type="Rhea" id="RHEA:23880"/>
        <dbReference type="Rhea" id="RHEA-COMP:9745"/>
        <dbReference type="Rhea" id="RHEA-COMP:9746"/>
        <dbReference type="ChEBI" id="CHEBI:15361"/>
        <dbReference type="ChEBI" id="CHEBI:29979"/>
        <dbReference type="ChEBI" id="CHEBI:58702"/>
        <dbReference type="ChEBI" id="CHEBI:64837"/>
        <dbReference type="EC" id="2.7.3.9"/>
    </reaction>
</comment>
<dbReference type="InterPro" id="IPR024692">
    <property type="entry name" value="PTS_EI"/>
</dbReference>
<dbReference type="SUPFAM" id="SSF52009">
    <property type="entry name" value="Phosphohistidine domain"/>
    <property type="match status" value="1"/>
</dbReference>
<keyword evidence="14 17" id="KW-0418">Kinase</keyword>
<dbReference type="InterPro" id="IPR040442">
    <property type="entry name" value="Pyrv_kinase-like_dom_sf"/>
</dbReference>
<dbReference type="Proteomes" id="UP000315636">
    <property type="component" value="Unassembled WGS sequence"/>
</dbReference>
<name>A0A521E3Z0_9BACL</name>
<dbReference type="RefSeq" id="WP_185956248.1">
    <property type="nucleotide sequence ID" value="NZ_FXTI01000007.1"/>
</dbReference>
<dbReference type="EMBL" id="FXTI01000007">
    <property type="protein sequence ID" value="SMO77880.1"/>
    <property type="molecule type" value="Genomic_DNA"/>
</dbReference>
<feature type="binding site" evidence="19">
    <location>
        <position position="297"/>
    </location>
    <ligand>
        <name>phosphoenolpyruvate</name>
        <dbReference type="ChEBI" id="CHEBI:58702"/>
    </ligand>
</feature>
<gene>
    <name evidence="25" type="ORF">SAMN06264849_107128</name>
</gene>
<comment type="similarity">
    <text evidence="5 17">Belongs to the PEP-utilizing enzyme family.</text>
</comment>
<evidence type="ECO:0000313" key="25">
    <source>
        <dbReference type="EMBL" id="SMO77880.1"/>
    </source>
</evidence>
<dbReference type="InterPro" id="IPR036637">
    <property type="entry name" value="Phosphohistidine_dom_sf"/>
</dbReference>
<dbReference type="PIRSF" id="PIRSF000732">
    <property type="entry name" value="PTS_enzyme_I"/>
    <property type="match status" value="1"/>
</dbReference>
<dbReference type="Pfam" id="PF05524">
    <property type="entry name" value="PEP-utilisers_N"/>
    <property type="match status" value="1"/>
</dbReference>
<evidence type="ECO:0000256" key="14">
    <source>
        <dbReference type="ARBA" id="ARBA00022777"/>
    </source>
</evidence>
<evidence type="ECO:0000256" key="4">
    <source>
        <dbReference type="ARBA" id="ARBA00004496"/>
    </source>
</evidence>
<evidence type="ECO:0000256" key="20">
    <source>
        <dbReference type="PIRSR" id="PIRSR000732-3"/>
    </source>
</evidence>
<evidence type="ECO:0000256" key="7">
    <source>
        <dbReference type="ARBA" id="ARBA00016544"/>
    </source>
</evidence>
<dbReference type="GO" id="GO:0046872">
    <property type="term" value="F:metal ion binding"/>
    <property type="evidence" value="ECO:0007669"/>
    <property type="project" value="UniProtKB-KW"/>
</dbReference>
<evidence type="ECO:0000256" key="10">
    <source>
        <dbReference type="ARBA" id="ARBA00022597"/>
    </source>
</evidence>
<accession>A0A521E3Z0</accession>
<evidence type="ECO:0000256" key="5">
    <source>
        <dbReference type="ARBA" id="ARBA00007837"/>
    </source>
</evidence>
<feature type="binding site" evidence="19">
    <location>
        <position position="333"/>
    </location>
    <ligand>
        <name>phosphoenolpyruvate</name>
        <dbReference type="ChEBI" id="CHEBI:58702"/>
    </ligand>
</feature>
<evidence type="ECO:0000256" key="3">
    <source>
        <dbReference type="ARBA" id="ARBA00002728"/>
    </source>
</evidence>
<comment type="subcellular location">
    <subcellularLocation>
        <location evidence="4 17">Cytoplasm</location>
    </subcellularLocation>
</comment>
<dbReference type="SUPFAM" id="SSF47831">
    <property type="entry name" value="Enzyme I of the PEP:sugar phosphotransferase system HPr-binding (sub)domain"/>
    <property type="match status" value="1"/>
</dbReference>
<dbReference type="Gene3D" id="1.10.274.10">
    <property type="entry name" value="PtsI, HPr-binding domain"/>
    <property type="match status" value="1"/>
</dbReference>
<dbReference type="InterPro" id="IPR050499">
    <property type="entry name" value="PEP-utilizing_PTS_enzyme"/>
</dbReference>
<evidence type="ECO:0000256" key="21">
    <source>
        <dbReference type="SAM" id="Coils"/>
    </source>
</evidence>
<dbReference type="Gene3D" id="3.50.30.10">
    <property type="entry name" value="Phosphohistidine domain"/>
    <property type="match status" value="1"/>
</dbReference>
<evidence type="ECO:0000259" key="23">
    <source>
        <dbReference type="Pfam" id="PF02896"/>
    </source>
</evidence>
<keyword evidence="26" id="KW-1185">Reference proteome</keyword>
<keyword evidence="15 17" id="KW-0460">Magnesium</keyword>
<feature type="active site" description="Proton donor" evidence="18">
    <location>
        <position position="503"/>
    </location>
</feature>
<dbReference type="NCBIfam" id="TIGR01417">
    <property type="entry name" value="PTS_I_fam"/>
    <property type="match status" value="1"/>
</dbReference>
<evidence type="ECO:0000259" key="22">
    <source>
        <dbReference type="Pfam" id="PF00391"/>
    </source>
</evidence>
<dbReference type="GO" id="GO:0016301">
    <property type="term" value="F:kinase activity"/>
    <property type="evidence" value="ECO:0007669"/>
    <property type="project" value="UniProtKB-KW"/>
</dbReference>
<dbReference type="AlphaFoldDB" id="A0A521E3Z0"/>
<keyword evidence="8 17" id="KW-0813">Transport</keyword>
<evidence type="ECO:0000259" key="24">
    <source>
        <dbReference type="Pfam" id="PF05524"/>
    </source>
</evidence>
<comment type="function">
    <text evidence="3 17">General (non sugar-specific) component of the phosphoenolpyruvate-dependent sugar phosphotransferase system (sugar PTS). This major carbohydrate active-transport system catalyzes the phosphorylation of incoming sugar substrates concomitantly with their translocation across the cell membrane. Enzyme I transfers the phosphoryl group from phosphoenolpyruvate (PEP) to the phosphoryl carrier protein (HPr).</text>
</comment>
<dbReference type="InterPro" id="IPR000121">
    <property type="entry name" value="PEP_util_C"/>
</dbReference>
<dbReference type="Gene3D" id="3.20.20.60">
    <property type="entry name" value="Phosphoenolpyruvate-binding domains"/>
    <property type="match status" value="1"/>
</dbReference>
<protein>
    <recommendedName>
        <fullName evidence="7 17">Phosphoenolpyruvate-protein phosphotransferase</fullName>
        <ecNumber evidence="6 17">2.7.3.9</ecNumber>
    </recommendedName>
    <alternativeName>
        <fullName evidence="16 17">Phosphotransferase system, enzyme I</fullName>
    </alternativeName>
</protein>
<evidence type="ECO:0000256" key="17">
    <source>
        <dbReference type="PIRNR" id="PIRNR000732"/>
    </source>
</evidence>
<dbReference type="GO" id="GO:0005737">
    <property type="term" value="C:cytoplasm"/>
    <property type="evidence" value="ECO:0007669"/>
    <property type="project" value="UniProtKB-SubCell"/>
</dbReference>
<keyword evidence="13 17" id="KW-0479">Metal-binding</keyword>
<evidence type="ECO:0000256" key="8">
    <source>
        <dbReference type="ARBA" id="ARBA00022448"/>
    </source>
</evidence>
<dbReference type="Pfam" id="PF02896">
    <property type="entry name" value="PEP-utilizers_C"/>
    <property type="match status" value="1"/>
</dbReference>
<evidence type="ECO:0000256" key="18">
    <source>
        <dbReference type="PIRSR" id="PIRSR000732-1"/>
    </source>
</evidence>
<feature type="binding site" evidence="19">
    <location>
        <begin position="455"/>
        <end position="456"/>
    </location>
    <ligand>
        <name>phosphoenolpyruvate</name>
        <dbReference type="ChEBI" id="CHEBI:58702"/>
    </ligand>
</feature>
<evidence type="ECO:0000256" key="9">
    <source>
        <dbReference type="ARBA" id="ARBA00022490"/>
    </source>
</evidence>